<dbReference type="PANTHER" id="PTHR48111:SF36">
    <property type="entry name" value="TRANSCRIPTIONAL REGULATORY PROTEIN CUTR"/>
    <property type="match status" value="1"/>
</dbReference>
<feature type="domain" description="OmpR/PhoB-type" evidence="9">
    <location>
        <begin position="124"/>
        <end position="222"/>
    </location>
</feature>
<gene>
    <name evidence="10" type="ORF">DV20_20865</name>
</gene>
<dbReference type="Pfam" id="PF00072">
    <property type="entry name" value="Response_reg"/>
    <property type="match status" value="1"/>
</dbReference>
<evidence type="ECO:0000313" key="11">
    <source>
        <dbReference type="Proteomes" id="UP000027345"/>
    </source>
</evidence>
<dbReference type="Gene3D" id="3.40.50.2300">
    <property type="match status" value="1"/>
</dbReference>
<keyword evidence="3" id="KW-0805">Transcription regulation</keyword>
<dbReference type="AlphaFoldDB" id="A0A066U8F9"/>
<keyword evidence="5" id="KW-0804">Transcription</keyword>
<dbReference type="Proteomes" id="UP000027345">
    <property type="component" value="Unassembled WGS sequence"/>
</dbReference>
<dbReference type="CDD" id="cd00383">
    <property type="entry name" value="trans_reg_C"/>
    <property type="match status" value="1"/>
</dbReference>
<sequence length="226" mass="25585">MRLLIVEDEREFAETLRRGLVAEGFTADVAHTGREGLWRATEHSYDVVVLDIMLPELSGYEVLKRLRAAENWTPVLMLTAKDGEYDEADAFDLGADDYLSKPFSFVVLIARLRALLRRGAPARPAVLEAGDLRLDPSARTVHRGQNRIELTAREFGLLEFLLRRAGTALSKNEILSHVWDAHYDGDENVVEVYIGYLRRKIDAPFGYHTIETVRGVGYRLVDVTRS</sequence>
<dbReference type="Gene3D" id="1.10.10.10">
    <property type="entry name" value="Winged helix-like DNA-binding domain superfamily/Winged helix DNA-binding domain"/>
    <property type="match status" value="1"/>
</dbReference>
<dbReference type="InterPro" id="IPR036388">
    <property type="entry name" value="WH-like_DNA-bd_sf"/>
</dbReference>
<name>A0A066U8F9_9PSEU</name>
<keyword evidence="4 7" id="KW-0238">DNA-binding</keyword>
<evidence type="ECO:0000259" key="9">
    <source>
        <dbReference type="PROSITE" id="PS51755"/>
    </source>
</evidence>
<dbReference type="PANTHER" id="PTHR48111">
    <property type="entry name" value="REGULATOR OF RPOS"/>
    <property type="match status" value="1"/>
</dbReference>
<dbReference type="SMART" id="SM00862">
    <property type="entry name" value="Trans_reg_C"/>
    <property type="match status" value="1"/>
</dbReference>
<dbReference type="OrthoDB" id="9812490at2"/>
<evidence type="ECO:0000256" key="4">
    <source>
        <dbReference type="ARBA" id="ARBA00023125"/>
    </source>
</evidence>
<protein>
    <submittedName>
        <fullName evidence="10">Transcriptional regulator</fullName>
    </submittedName>
</protein>
<dbReference type="PROSITE" id="PS50110">
    <property type="entry name" value="RESPONSE_REGULATORY"/>
    <property type="match status" value="1"/>
</dbReference>
<evidence type="ECO:0000259" key="8">
    <source>
        <dbReference type="PROSITE" id="PS50110"/>
    </source>
</evidence>
<evidence type="ECO:0000256" key="5">
    <source>
        <dbReference type="ARBA" id="ARBA00023163"/>
    </source>
</evidence>
<dbReference type="FunFam" id="3.40.50.2300:FF:000001">
    <property type="entry name" value="DNA-binding response regulator PhoB"/>
    <property type="match status" value="1"/>
</dbReference>
<dbReference type="GO" id="GO:0000156">
    <property type="term" value="F:phosphorelay response regulator activity"/>
    <property type="evidence" value="ECO:0007669"/>
    <property type="project" value="TreeGrafter"/>
</dbReference>
<feature type="modified residue" description="4-aspartylphosphate" evidence="6">
    <location>
        <position position="51"/>
    </location>
</feature>
<evidence type="ECO:0000256" key="7">
    <source>
        <dbReference type="PROSITE-ProRule" id="PRU01091"/>
    </source>
</evidence>
<comment type="caution">
    <text evidence="10">The sequence shown here is derived from an EMBL/GenBank/DDBJ whole genome shotgun (WGS) entry which is preliminary data.</text>
</comment>
<dbReference type="FunFam" id="1.10.10.10:FF:000005">
    <property type="entry name" value="Two-component system response regulator"/>
    <property type="match status" value="1"/>
</dbReference>
<dbReference type="InterPro" id="IPR039420">
    <property type="entry name" value="WalR-like"/>
</dbReference>
<dbReference type="PROSITE" id="PS51755">
    <property type="entry name" value="OMPR_PHOB"/>
    <property type="match status" value="1"/>
</dbReference>
<organism evidence="10 11">
    <name type="scientific">Amycolatopsis rifamycinica</name>
    <dbReference type="NCBI Taxonomy" id="287986"/>
    <lineage>
        <taxon>Bacteria</taxon>
        <taxon>Bacillati</taxon>
        <taxon>Actinomycetota</taxon>
        <taxon>Actinomycetes</taxon>
        <taxon>Pseudonocardiales</taxon>
        <taxon>Pseudonocardiaceae</taxon>
        <taxon>Amycolatopsis</taxon>
    </lineage>
</organism>
<dbReference type="InterPro" id="IPR001789">
    <property type="entry name" value="Sig_transdc_resp-reg_receiver"/>
</dbReference>
<keyword evidence="1 6" id="KW-0597">Phosphoprotein</keyword>
<dbReference type="EMBL" id="JMQI01000043">
    <property type="protein sequence ID" value="KDN20404.1"/>
    <property type="molecule type" value="Genomic_DNA"/>
</dbReference>
<dbReference type="InterPro" id="IPR001867">
    <property type="entry name" value="OmpR/PhoB-type_DNA-bd"/>
</dbReference>
<evidence type="ECO:0000256" key="3">
    <source>
        <dbReference type="ARBA" id="ARBA00023015"/>
    </source>
</evidence>
<evidence type="ECO:0000256" key="1">
    <source>
        <dbReference type="ARBA" id="ARBA00022553"/>
    </source>
</evidence>
<dbReference type="GO" id="GO:0032993">
    <property type="term" value="C:protein-DNA complex"/>
    <property type="evidence" value="ECO:0007669"/>
    <property type="project" value="TreeGrafter"/>
</dbReference>
<dbReference type="GO" id="GO:0005829">
    <property type="term" value="C:cytosol"/>
    <property type="evidence" value="ECO:0007669"/>
    <property type="project" value="TreeGrafter"/>
</dbReference>
<dbReference type="RefSeq" id="WP_043782606.1">
    <property type="nucleotide sequence ID" value="NZ_JMQI01000043.1"/>
</dbReference>
<dbReference type="Pfam" id="PF00486">
    <property type="entry name" value="Trans_reg_C"/>
    <property type="match status" value="1"/>
</dbReference>
<evidence type="ECO:0000256" key="6">
    <source>
        <dbReference type="PROSITE-ProRule" id="PRU00169"/>
    </source>
</evidence>
<reference evidence="10 11" key="1">
    <citation type="submission" date="2014-05" db="EMBL/GenBank/DDBJ databases">
        <title>Draft genome sequence of Amycolatopsis rifamycinica DSM 46095.</title>
        <authorList>
            <person name="Lal R."/>
            <person name="Saxena A."/>
            <person name="Kumari R."/>
            <person name="Mukherjee U."/>
            <person name="Singh P."/>
            <person name="Sangwan N."/>
            <person name="Mahato N.K."/>
        </authorList>
    </citation>
    <scope>NUCLEOTIDE SEQUENCE [LARGE SCALE GENOMIC DNA]</scope>
    <source>
        <strain evidence="10 11">DSM 46095</strain>
    </source>
</reference>
<dbReference type="GO" id="GO:0000976">
    <property type="term" value="F:transcription cis-regulatory region binding"/>
    <property type="evidence" value="ECO:0007669"/>
    <property type="project" value="TreeGrafter"/>
</dbReference>
<keyword evidence="2" id="KW-0902">Two-component regulatory system</keyword>
<dbReference type="GO" id="GO:0006355">
    <property type="term" value="P:regulation of DNA-templated transcription"/>
    <property type="evidence" value="ECO:0007669"/>
    <property type="project" value="InterPro"/>
</dbReference>
<dbReference type="SUPFAM" id="SSF52172">
    <property type="entry name" value="CheY-like"/>
    <property type="match status" value="1"/>
</dbReference>
<proteinExistence type="predicted"/>
<dbReference type="eggNOG" id="COG0745">
    <property type="taxonomic scope" value="Bacteria"/>
</dbReference>
<feature type="domain" description="Response regulatory" evidence="8">
    <location>
        <begin position="2"/>
        <end position="116"/>
    </location>
</feature>
<dbReference type="SMART" id="SM00448">
    <property type="entry name" value="REC"/>
    <property type="match status" value="1"/>
</dbReference>
<dbReference type="STRING" id="287986.DV20_20865"/>
<dbReference type="InterPro" id="IPR011006">
    <property type="entry name" value="CheY-like_superfamily"/>
</dbReference>
<keyword evidence="11" id="KW-1185">Reference proteome</keyword>
<accession>A0A066U8F9</accession>
<evidence type="ECO:0000313" key="10">
    <source>
        <dbReference type="EMBL" id="KDN20404.1"/>
    </source>
</evidence>
<evidence type="ECO:0000256" key="2">
    <source>
        <dbReference type="ARBA" id="ARBA00023012"/>
    </source>
</evidence>
<feature type="DNA-binding region" description="OmpR/PhoB-type" evidence="7">
    <location>
        <begin position="124"/>
        <end position="222"/>
    </location>
</feature>